<dbReference type="EMBL" id="QRVU01000033">
    <property type="protein sequence ID" value="RGS70353.1"/>
    <property type="molecule type" value="Genomic_DNA"/>
</dbReference>
<name>A0A412KN98_9FIRM</name>
<dbReference type="Gene3D" id="2.160.10.10">
    <property type="entry name" value="Hexapeptide repeat proteins"/>
    <property type="match status" value="1"/>
</dbReference>
<accession>A0A412KN98</accession>
<dbReference type="CDD" id="cd03349">
    <property type="entry name" value="LbH_XAT"/>
    <property type="match status" value="1"/>
</dbReference>
<dbReference type="SUPFAM" id="SSF51161">
    <property type="entry name" value="Trimeric LpxA-like enzymes"/>
    <property type="match status" value="1"/>
</dbReference>
<dbReference type="InterPro" id="IPR051159">
    <property type="entry name" value="Hexapeptide_acetyltransf"/>
</dbReference>
<reference evidence="1 2" key="1">
    <citation type="submission" date="2018-08" db="EMBL/GenBank/DDBJ databases">
        <title>A genome reference for cultivated species of the human gut microbiota.</title>
        <authorList>
            <person name="Zou Y."/>
            <person name="Xue W."/>
            <person name="Luo G."/>
        </authorList>
    </citation>
    <scope>NUCLEOTIDE SEQUENCE [LARGE SCALE GENOMIC DNA]</scope>
    <source>
        <strain evidence="1 2">AF21-25</strain>
    </source>
</reference>
<evidence type="ECO:0000313" key="1">
    <source>
        <dbReference type="EMBL" id="RGS70353.1"/>
    </source>
</evidence>
<dbReference type="InterPro" id="IPR011004">
    <property type="entry name" value="Trimer_LpxA-like_sf"/>
</dbReference>
<comment type="caution">
    <text evidence="1">The sequence shown here is derived from an EMBL/GenBank/DDBJ whole genome shotgun (WGS) entry which is preliminary data.</text>
</comment>
<dbReference type="PANTHER" id="PTHR23416">
    <property type="entry name" value="SIALIC ACID SYNTHASE-RELATED"/>
    <property type="match status" value="1"/>
</dbReference>
<gene>
    <name evidence="1" type="ORF">DWX78_07920</name>
</gene>
<protein>
    <submittedName>
        <fullName evidence="1">Antibiotic acetyltransferase</fullName>
    </submittedName>
</protein>
<keyword evidence="1" id="KW-0808">Transferase</keyword>
<sequence length="130" mass="14608">MFQPLRFFIGRNGSIKWGGVKVQDIERFTLQIGNDCWIGGNVLITCGCHKIGNGAIIGAGSVVTHDVEPYSIVAGNPAKVIRKRFSDEEIDALEKSKWFDLTPEKLLKLYQFKDKPVQFANGCMEIFEKE</sequence>
<evidence type="ECO:0000313" key="2">
    <source>
        <dbReference type="Proteomes" id="UP000285981"/>
    </source>
</evidence>
<dbReference type="GO" id="GO:0016740">
    <property type="term" value="F:transferase activity"/>
    <property type="evidence" value="ECO:0007669"/>
    <property type="project" value="UniProtKB-KW"/>
</dbReference>
<dbReference type="Proteomes" id="UP000285981">
    <property type="component" value="Unassembled WGS sequence"/>
</dbReference>
<dbReference type="AlphaFoldDB" id="A0A412KN98"/>
<organism evidence="1 2">
    <name type="scientific">Dorea formicigenerans</name>
    <dbReference type="NCBI Taxonomy" id="39486"/>
    <lineage>
        <taxon>Bacteria</taxon>
        <taxon>Bacillati</taxon>
        <taxon>Bacillota</taxon>
        <taxon>Clostridia</taxon>
        <taxon>Lachnospirales</taxon>
        <taxon>Lachnospiraceae</taxon>
        <taxon>Dorea</taxon>
    </lineage>
</organism>
<proteinExistence type="predicted"/>